<dbReference type="STRING" id="1409788.NC99_11350"/>
<dbReference type="CDD" id="cd01043">
    <property type="entry name" value="DPS"/>
    <property type="match status" value="1"/>
</dbReference>
<dbReference type="InterPro" id="IPR002177">
    <property type="entry name" value="DPS_DNA-bd"/>
</dbReference>
<dbReference type="SUPFAM" id="SSF47240">
    <property type="entry name" value="Ferritin-like"/>
    <property type="match status" value="1"/>
</dbReference>
<keyword evidence="4" id="KW-0238">DNA-binding</keyword>
<proteinExistence type="inferred from homology"/>
<dbReference type="Proteomes" id="UP000036958">
    <property type="component" value="Unassembled WGS sequence"/>
</dbReference>
<dbReference type="Gene3D" id="1.20.1260.10">
    <property type="match status" value="1"/>
</dbReference>
<dbReference type="PANTHER" id="PTHR42932">
    <property type="entry name" value="GENERAL STRESS PROTEIN 20U"/>
    <property type="match status" value="1"/>
</dbReference>
<dbReference type="AlphaFoldDB" id="A0A0L8VC63"/>
<comment type="caution">
    <text evidence="4">The sequence shown here is derived from an EMBL/GenBank/DDBJ whole genome shotgun (WGS) entry which is preliminary data.</text>
</comment>
<evidence type="ECO:0000256" key="2">
    <source>
        <dbReference type="RuleBase" id="RU003875"/>
    </source>
</evidence>
<dbReference type="GO" id="GO:0003677">
    <property type="term" value="F:DNA binding"/>
    <property type="evidence" value="ECO:0007669"/>
    <property type="project" value="UniProtKB-KW"/>
</dbReference>
<comment type="similarity">
    <text evidence="1 2">Belongs to the Dps family.</text>
</comment>
<reference evidence="5" key="1">
    <citation type="submission" date="2015-07" db="EMBL/GenBank/DDBJ databases">
        <title>Genome sequencing of Sunxiuqinia dokdonensis strain SK.</title>
        <authorList>
            <person name="Ahn S."/>
            <person name="Kim B.-C."/>
        </authorList>
    </citation>
    <scope>NUCLEOTIDE SEQUENCE [LARGE SCALE GENOMIC DNA]</scope>
    <source>
        <strain evidence="5">SK</strain>
    </source>
</reference>
<organism evidence="4 5">
    <name type="scientific">Sunxiuqinia dokdonensis</name>
    <dbReference type="NCBI Taxonomy" id="1409788"/>
    <lineage>
        <taxon>Bacteria</taxon>
        <taxon>Pseudomonadati</taxon>
        <taxon>Bacteroidota</taxon>
        <taxon>Bacteroidia</taxon>
        <taxon>Marinilabiliales</taxon>
        <taxon>Prolixibacteraceae</taxon>
        <taxon>Sunxiuqinia</taxon>
    </lineage>
</organism>
<dbReference type="GO" id="GO:0016722">
    <property type="term" value="F:oxidoreductase activity, acting on metal ions"/>
    <property type="evidence" value="ECO:0007669"/>
    <property type="project" value="InterPro"/>
</dbReference>
<dbReference type="EMBL" id="LGIA01000050">
    <property type="protein sequence ID" value="KOH46046.1"/>
    <property type="molecule type" value="Genomic_DNA"/>
</dbReference>
<dbReference type="InterPro" id="IPR012347">
    <property type="entry name" value="Ferritin-like"/>
</dbReference>
<evidence type="ECO:0000256" key="1">
    <source>
        <dbReference type="ARBA" id="ARBA00009497"/>
    </source>
</evidence>
<accession>A0A0L8VC63</accession>
<dbReference type="PATRIC" id="fig|1409788.3.peg.1154"/>
<dbReference type="PROSITE" id="PS00819">
    <property type="entry name" value="DPS_2"/>
    <property type="match status" value="1"/>
</dbReference>
<dbReference type="PRINTS" id="PR01346">
    <property type="entry name" value="HELNAPAPROT"/>
</dbReference>
<sequence>MIMETKEKTFVRLGFNQKDTSELIGQINLLISSYHVHYQKLRNFHWNVTGKDFFDLHEKFEELYDFSKVNIDDLAERVRVFGARPTATLHEYLAASKIAEPEGIPGPDDMVDQILTDFEILLSQMINVLETANDLGDVSTIDLVNSMVKQTEKYYWMFTSWLEEK</sequence>
<evidence type="ECO:0000259" key="3">
    <source>
        <dbReference type="Pfam" id="PF00210"/>
    </source>
</evidence>
<dbReference type="Pfam" id="PF00210">
    <property type="entry name" value="Ferritin"/>
    <property type="match status" value="1"/>
</dbReference>
<dbReference type="GO" id="GO:0008199">
    <property type="term" value="F:ferric iron binding"/>
    <property type="evidence" value="ECO:0007669"/>
    <property type="project" value="InterPro"/>
</dbReference>
<feature type="domain" description="Ferritin/DPS" evidence="3">
    <location>
        <begin position="26"/>
        <end position="163"/>
    </location>
</feature>
<dbReference type="InterPro" id="IPR008331">
    <property type="entry name" value="Ferritin_DPS_dom"/>
</dbReference>
<dbReference type="PANTHER" id="PTHR42932:SF1">
    <property type="entry name" value="GENERAL STRESS PROTEIN 20U"/>
    <property type="match status" value="1"/>
</dbReference>
<dbReference type="PROSITE" id="PS00818">
    <property type="entry name" value="DPS_1"/>
    <property type="match status" value="1"/>
</dbReference>
<dbReference type="InterPro" id="IPR023188">
    <property type="entry name" value="DPS_DNA-bd_CS"/>
</dbReference>
<evidence type="ECO:0000313" key="4">
    <source>
        <dbReference type="EMBL" id="KOH46046.1"/>
    </source>
</evidence>
<evidence type="ECO:0000313" key="5">
    <source>
        <dbReference type="Proteomes" id="UP000036958"/>
    </source>
</evidence>
<dbReference type="PIRSF" id="PIRSF005900">
    <property type="entry name" value="Dps"/>
    <property type="match status" value="1"/>
</dbReference>
<protein>
    <submittedName>
        <fullName evidence="4">Non-specific DNA-binding protein Dps</fullName>
    </submittedName>
</protein>
<dbReference type="InterPro" id="IPR009078">
    <property type="entry name" value="Ferritin-like_SF"/>
</dbReference>
<keyword evidence="5" id="KW-1185">Reference proteome</keyword>
<gene>
    <name evidence="4" type="ORF">NC99_11350</name>
</gene>
<dbReference type="OrthoDB" id="9797023at2"/>
<name>A0A0L8VC63_9BACT</name>